<evidence type="ECO:0000313" key="2">
    <source>
        <dbReference type="EMBL" id="EGF10300.1"/>
    </source>
</evidence>
<evidence type="ECO:0000256" key="1">
    <source>
        <dbReference type="SAM" id="SignalP"/>
    </source>
</evidence>
<organism evidence="2 3">
    <name type="scientific">Neisseria bacilliformis ATCC BAA-1200</name>
    <dbReference type="NCBI Taxonomy" id="888742"/>
    <lineage>
        <taxon>Bacteria</taxon>
        <taxon>Pseudomonadati</taxon>
        <taxon>Pseudomonadota</taxon>
        <taxon>Betaproteobacteria</taxon>
        <taxon>Neisseriales</taxon>
        <taxon>Neisseriaceae</taxon>
        <taxon>Neisseria</taxon>
    </lineage>
</organism>
<dbReference type="STRING" id="267212.GCA_001063965_01169"/>
<gene>
    <name evidence="2" type="ORF">HMPREF9123_1937</name>
</gene>
<dbReference type="AlphaFoldDB" id="F2BDY1"/>
<name>F2BDY1_9NEIS</name>
<protein>
    <submittedName>
        <fullName evidence="2">Outer membrane protein</fullName>
    </submittedName>
</protein>
<accession>F2BDY1</accession>
<dbReference type="RefSeq" id="WP_007342943.1">
    <property type="nucleotide sequence ID" value="NZ_GL878494.1"/>
</dbReference>
<keyword evidence="1" id="KW-0732">Signal</keyword>
<feature type="chain" id="PRO_5003274172" evidence="1">
    <location>
        <begin position="23"/>
        <end position="223"/>
    </location>
</feature>
<dbReference type="OrthoDB" id="5672750at2"/>
<sequence length="223" mass="23660">MKHPVKTLAPLLALAAALSAPAAELPQNAELQYSGPYGIPATMSFKRSGNAYTIVSVIKVPLYNFRFESGGTISGNALHPAYYKDIRKGKTYAEAKFGGGKITYGKAGQEQTEAAPGQILDLFALAWQLAATDGKLPAGIRITNGKRLYNIGGLSKTGSAQYAFAGGKTTVENYTVKRGDDTVNYAFAPAFGNIPAKISYIDNGTTYNLKLTGLKINGQTVKP</sequence>
<feature type="signal peptide" evidence="1">
    <location>
        <begin position="1"/>
        <end position="22"/>
    </location>
</feature>
<dbReference type="Proteomes" id="UP000004105">
    <property type="component" value="Unassembled WGS sequence"/>
</dbReference>
<comment type="caution">
    <text evidence="2">The sequence shown here is derived from an EMBL/GenBank/DDBJ whole genome shotgun (WGS) entry which is preliminary data.</text>
</comment>
<dbReference type="EMBL" id="AFAY01000042">
    <property type="protein sequence ID" value="EGF10300.1"/>
    <property type="molecule type" value="Genomic_DNA"/>
</dbReference>
<dbReference type="HOGENOM" id="CLU_110745_0_0_4"/>
<evidence type="ECO:0000313" key="3">
    <source>
        <dbReference type="Proteomes" id="UP000004105"/>
    </source>
</evidence>
<reference evidence="2 3" key="1">
    <citation type="submission" date="2011-02" db="EMBL/GenBank/DDBJ databases">
        <authorList>
            <person name="Muzny D."/>
            <person name="Qin X."/>
            <person name="Deng J."/>
            <person name="Jiang H."/>
            <person name="Liu Y."/>
            <person name="Qu J."/>
            <person name="Song X.-Z."/>
            <person name="Zhang L."/>
            <person name="Thornton R."/>
            <person name="Coyle M."/>
            <person name="Francisco L."/>
            <person name="Jackson L."/>
            <person name="Javaid M."/>
            <person name="Korchina V."/>
            <person name="Kovar C."/>
            <person name="Mata R."/>
            <person name="Mathew T."/>
            <person name="Ngo R."/>
            <person name="Nguyen L."/>
            <person name="Nguyen N."/>
            <person name="Okwuonu G."/>
            <person name="Ongeri F."/>
            <person name="Pham C."/>
            <person name="Simmons D."/>
            <person name="Wilczek-Boney K."/>
            <person name="Hale W."/>
            <person name="Jakkamsetti A."/>
            <person name="Pham P."/>
            <person name="Ruth R."/>
            <person name="San Lucas F."/>
            <person name="Warren J."/>
            <person name="Zhang J."/>
            <person name="Zhao Z."/>
            <person name="Zhou C."/>
            <person name="Zhu D."/>
            <person name="Lee S."/>
            <person name="Bess C."/>
            <person name="Blankenburg K."/>
            <person name="Forbes L."/>
            <person name="Fu Q."/>
            <person name="Gubbala S."/>
            <person name="Hirani K."/>
            <person name="Jayaseelan J.C."/>
            <person name="Lara F."/>
            <person name="Munidasa M."/>
            <person name="Palculict T."/>
            <person name="Patil S."/>
            <person name="Pu L.-L."/>
            <person name="Saada N."/>
            <person name="Tang L."/>
            <person name="Weissenberger G."/>
            <person name="Zhu Y."/>
            <person name="Hemphill L."/>
            <person name="Shang Y."/>
            <person name="Youmans B."/>
            <person name="Ayvaz T."/>
            <person name="Ross M."/>
            <person name="Santibanez J."/>
            <person name="Aqrawi P."/>
            <person name="Gross S."/>
            <person name="Joshi V."/>
            <person name="Fowler G."/>
            <person name="Nazareth L."/>
            <person name="Reid J."/>
            <person name="Worley K."/>
            <person name="Petrosino J."/>
            <person name="Highlander S."/>
            <person name="Gibbs R."/>
        </authorList>
    </citation>
    <scope>NUCLEOTIDE SEQUENCE [LARGE SCALE GENOMIC DNA]</scope>
    <source>
        <strain evidence="2 3">ATCC BAA-1200</strain>
    </source>
</reference>
<keyword evidence="3" id="KW-1185">Reference proteome</keyword>
<proteinExistence type="predicted"/>